<dbReference type="GO" id="GO:0008324">
    <property type="term" value="F:monoatomic cation transmembrane transporter activity"/>
    <property type="evidence" value="ECO:0007669"/>
    <property type="project" value="InterPro"/>
</dbReference>
<evidence type="ECO:0008006" key="10">
    <source>
        <dbReference type="Google" id="ProtNLM"/>
    </source>
</evidence>
<dbReference type="EMBL" id="BAGZ01000016">
    <property type="protein sequence ID" value="GAB78727.1"/>
    <property type="molecule type" value="Genomic_DNA"/>
</dbReference>
<keyword evidence="5" id="KW-1133">Transmembrane helix</keyword>
<dbReference type="InterPro" id="IPR002758">
    <property type="entry name" value="Cation_antiport_E"/>
</dbReference>
<gene>
    <name evidence="8" type="ORF">AUCHE_16_01480</name>
</gene>
<dbReference type="STRING" id="100225.SAMN05421595_2380"/>
<evidence type="ECO:0000256" key="7">
    <source>
        <dbReference type="SAM" id="MobiDB-lite"/>
    </source>
</evidence>
<dbReference type="eggNOG" id="COG1863">
    <property type="taxonomic scope" value="Bacteria"/>
</dbReference>
<evidence type="ECO:0000256" key="1">
    <source>
        <dbReference type="ARBA" id="ARBA00004651"/>
    </source>
</evidence>
<accession>K6WA63</accession>
<dbReference type="OrthoDB" id="3837866at2"/>
<dbReference type="Proteomes" id="UP000008495">
    <property type="component" value="Unassembled WGS sequence"/>
</dbReference>
<comment type="subcellular location">
    <subcellularLocation>
        <location evidence="1">Cell membrane</location>
        <topology evidence="1">Multi-pass membrane protein</topology>
    </subcellularLocation>
</comment>
<dbReference type="PANTHER" id="PTHR34584">
    <property type="entry name" value="NA(+)/H(+) ANTIPORTER SUBUNIT E1"/>
    <property type="match status" value="1"/>
</dbReference>
<dbReference type="GO" id="GO:0005886">
    <property type="term" value="C:plasma membrane"/>
    <property type="evidence" value="ECO:0007669"/>
    <property type="project" value="UniProtKB-SubCell"/>
</dbReference>
<keyword evidence="6" id="KW-0472">Membrane</keyword>
<keyword evidence="9" id="KW-1185">Reference proteome</keyword>
<dbReference type="AlphaFoldDB" id="K6WA63"/>
<evidence type="ECO:0000313" key="9">
    <source>
        <dbReference type="Proteomes" id="UP000008495"/>
    </source>
</evidence>
<comment type="caution">
    <text evidence="8">The sequence shown here is derived from an EMBL/GenBank/DDBJ whole genome shotgun (WGS) entry which is preliminary data.</text>
</comment>
<keyword evidence="4" id="KW-0812">Transmembrane</keyword>
<comment type="similarity">
    <text evidence="2">Belongs to the CPA3 antiporters (TC 2.A.63) subunit E family.</text>
</comment>
<evidence type="ECO:0000313" key="8">
    <source>
        <dbReference type="EMBL" id="GAB78727.1"/>
    </source>
</evidence>
<dbReference type="Pfam" id="PF01899">
    <property type="entry name" value="MNHE"/>
    <property type="match status" value="1"/>
</dbReference>
<feature type="compositionally biased region" description="Basic and acidic residues" evidence="7">
    <location>
        <begin position="135"/>
        <end position="145"/>
    </location>
</feature>
<feature type="region of interest" description="Disordered" evidence="7">
    <location>
        <begin position="107"/>
        <end position="145"/>
    </location>
</feature>
<dbReference type="RefSeq" id="WP_006503484.1">
    <property type="nucleotide sequence ID" value="NZ_BAGZ01000016.1"/>
</dbReference>
<sequence length="145" mass="15642">MRLWYALSYLCFLVREVFAGSWQVARAALSPRTLSSPAIVEFPLRCRSDFEVTALASSITITPGTLVVGTAAGLGDIPPTLFVHALFSGGREAVLTELRDMETRLLRATRGRDVPAPLPAPGERPATSPDASVGEGRHDHEGRSR</sequence>
<proteinExistence type="inferred from homology"/>
<dbReference type="PANTHER" id="PTHR34584:SF1">
    <property type="entry name" value="NA(+)_H(+) ANTIPORTER SUBUNIT E1"/>
    <property type="match status" value="1"/>
</dbReference>
<evidence type="ECO:0000256" key="5">
    <source>
        <dbReference type="ARBA" id="ARBA00022989"/>
    </source>
</evidence>
<organism evidence="8 9">
    <name type="scientific">Austwickia chelonae NBRC 105200</name>
    <dbReference type="NCBI Taxonomy" id="1184607"/>
    <lineage>
        <taxon>Bacteria</taxon>
        <taxon>Bacillati</taxon>
        <taxon>Actinomycetota</taxon>
        <taxon>Actinomycetes</taxon>
        <taxon>Micrococcales</taxon>
        <taxon>Dermatophilaceae</taxon>
        <taxon>Austwickia</taxon>
    </lineage>
</organism>
<evidence type="ECO:0000256" key="3">
    <source>
        <dbReference type="ARBA" id="ARBA00022475"/>
    </source>
</evidence>
<evidence type="ECO:0000256" key="4">
    <source>
        <dbReference type="ARBA" id="ARBA00022692"/>
    </source>
</evidence>
<evidence type="ECO:0000256" key="6">
    <source>
        <dbReference type="ARBA" id="ARBA00023136"/>
    </source>
</evidence>
<protein>
    <recommendedName>
        <fullName evidence="10">Na(+)/H(+) antiporter subunit E</fullName>
    </recommendedName>
</protein>
<keyword evidence="3" id="KW-1003">Cell membrane</keyword>
<reference evidence="8 9" key="1">
    <citation type="submission" date="2012-08" db="EMBL/GenBank/DDBJ databases">
        <title>Whole genome shotgun sequence of Austwickia chelonae NBRC 105200.</title>
        <authorList>
            <person name="Yoshida I."/>
            <person name="Hosoyama A."/>
            <person name="Tsuchikane K."/>
            <person name="Katsumata H."/>
            <person name="Ando Y."/>
            <person name="Ohji S."/>
            <person name="Hamada M."/>
            <person name="Tamura T."/>
            <person name="Yamazoe A."/>
            <person name="Yamazaki S."/>
            <person name="Fujita N."/>
        </authorList>
    </citation>
    <scope>NUCLEOTIDE SEQUENCE [LARGE SCALE GENOMIC DNA]</scope>
    <source>
        <strain evidence="8 9">NBRC 105200</strain>
    </source>
</reference>
<name>K6WA63_9MICO</name>
<evidence type="ECO:0000256" key="2">
    <source>
        <dbReference type="ARBA" id="ARBA00006228"/>
    </source>
</evidence>